<dbReference type="InterPro" id="IPR011009">
    <property type="entry name" value="Kinase-like_dom_sf"/>
</dbReference>
<dbReference type="FunFam" id="1.10.510.10:FF:000481">
    <property type="entry name" value="Asator, isoform D"/>
    <property type="match status" value="1"/>
</dbReference>
<feature type="binding site" evidence="7">
    <location>
        <position position="50"/>
    </location>
    <ligand>
        <name>ATP</name>
        <dbReference type="ChEBI" id="CHEBI:30616"/>
    </ligand>
</feature>
<feature type="region of interest" description="Disordered" evidence="8">
    <location>
        <begin position="772"/>
        <end position="810"/>
    </location>
</feature>
<evidence type="ECO:0000256" key="8">
    <source>
        <dbReference type="SAM" id="MobiDB-lite"/>
    </source>
</evidence>
<evidence type="ECO:0000256" key="1">
    <source>
        <dbReference type="ARBA" id="ARBA00022527"/>
    </source>
</evidence>
<comment type="similarity">
    <text evidence="6">Belongs to the protein kinase superfamily. CK1 Ser/Thr protein kinase family.</text>
</comment>
<dbReference type="InterPro" id="IPR047916">
    <property type="entry name" value="TTBK_Asator-like_STKc"/>
</dbReference>
<feature type="region of interest" description="Disordered" evidence="8">
    <location>
        <begin position="355"/>
        <end position="416"/>
    </location>
</feature>
<feature type="compositionally biased region" description="Basic and acidic residues" evidence="8">
    <location>
        <begin position="792"/>
        <end position="804"/>
    </location>
</feature>
<feature type="compositionally biased region" description="Polar residues" evidence="8">
    <location>
        <begin position="772"/>
        <end position="781"/>
    </location>
</feature>
<dbReference type="GO" id="GO:0015630">
    <property type="term" value="C:microtubule cytoskeleton"/>
    <property type="evidence" value="ECO:0007669"/>
    <property type="project" value="UniProtKB-ARBA"/>
</dbReference>
<evidence type="ECO:0000256" key="3">
    <source>
        <dbReference type="ARBA" id="ARBA00022741"/>
    </source>
</evidence>
<dbReference type="PROSITE" id="PS50011">
    <property type="entry name" value="PROTEIN_KINASE_DOM"/>
    <property type="match status" value="1"/>
</dbReference>
<sequence length="908" mass="101246">MTSSSEGEILQACQIIRERWKIKMKIGGGGFGEIYEAIDLQNHNEKVAMKVESSKATKQVLKMEVAVLRRLQGKRHACKFYGCGRNDKFNYLVMSLQGKNLADLRRESPKQSFSLSTTIRIGLQILTAIREIHSIGFLHRDIKPSNFAMGRTTATCKMVFMLDFGLARQYLNAKGEIRSPRSAAGFRGTVRYAAVSAHKNKEMGRQDDLWSLFYMLIEFLQGSLPWRKIKELMPLIEAKMKELWLKKKVVLFKDEAYFAEIPDNLAALVRIAQDKDEVGRMKEEMNLNVLLDGCPRELHDFAAYLKTLGYPDEPNYGLLENNLRSIIVRHGISVEEPYDWEINYENLGPKVRLNGAVPGRNRSHTTALKDRLPEDKNRGLDTQAPITMGEEEDDHDHTGHHVKYSSAAERDTHDKPKYKRQEFMRPKYGAVNFDVIDAVNARLAAAASTSGTADIFSKLRIETSLDNDERKTGDVEVTFQLPLNISKTVGSQEKLNRSHQKRHKTVPPNTTEKSSKSNRSLTLSNGKRYSKKLNDAPSVVEQTYAQADSDAGVSSHLKAPTIVSRWHGSFDESCGDGEAVTNVDCLRVEKSDNSGSKHSPLAGRHCPNVGRPFSRSNMHSTDAKSGIQTPISSSSNLPPYNVRLFTTVSTSESPPPVAVLSSVTPSVPRQVAVTPPVARALFTTPQTTTPTKTTFQPLLHAMAPTSSTVQSASASLMMHFKNLVNTFNSFASGNTGTGTTCPSSSEHPEGSKRFSLDNNAISLQFHRAAAQFSTNRNASSENRNEAATPVNESKETNTDQEKELRRQRRLRRRSVCQEMFPTNELTWKTLTQDSEAGGQIVSIDGTTKAVKKSISEKHLLNNGTEIAQSTDGKSQVVEDAKWHILNLRRKRYQFLGLTTSPPRTAMQS</sequence>
<evidence type="ECO:0000259" key="9">
    <source>
        <dbReference type="PROSITE" id="PS50011"/>
    </source>
</evidence>
<keyword evidence="5 7" id="KW-0067">ATP-binding</keyword>
<dbReference type="PROSITE" id="PS00107">
    <property type="entry name" value="PROTEIN_KINASE_ATP"/>
    <property type="match status" value="1"/>
</dbReference>
<dbReference type="PANTHER" id="PTHR11909">
    <property type="entry name" value="CASEIN KINASE-RELATED"/>
    <property type="match status" value="1"/>
</dbReference>
<keyword evidence="4" id="KW-0418">Kinase</keyword>
<dbReference type="AlphaFoldDB" id="A0A915PFG1"/>
<dbReference type="InterPro" id="IPR017441">
    <property type="entry name" value="Protein_kinase_ATP_BS"/>
</dbReference>
<dbReference type="GO" id="GO:0004674">
    <property type="term" value="F:protein serine/threonine kinase activity"/>
    <property type="evidence" value="ECO:0007669"/>
    <property type="project" value="UniProtKB-KW"/>
</dbReference>
<dbReference type="CDD" id="cd14017">
    <property type="entry name" value="STKc_TTBK"/>
    <property type="match status" value="1"/>
</dbReference>
<dbReference type="Gene3D" id="1.10.510.10">
    <property type="entry name" value="Transferase(Phosphotransferase) domain 1"/>
    <property type="match status" value="2"/>
</dbReference>
<dbReference type="Proteomes" id="UP000887581">
    <property type="component" value="Unplaced"/>
</dbReference>
<evidence type="ECO:0000256" key="2">
    <source>
        <dbReference type="ARBA" id="ARBA00022679"/>
    </source>
</evidence>
<protein>
    <submittedName>
        <fullName evidence="11">Protein kinase domain-containing protein</fullName>
    </submittedName>
</protein>
<feature type="domain" description="Protein kinase" evidence="9">
    <location>
        <begin position="20"/>
        <end position="302"/>
    </location>
</feature>
<keyword evidence="3 7" id="KW-0547">Nucleotide-binding</keyword>
<evidence type="ECO:0000256" key="7">
    <source>
        <dbReference type="PROSITE-ProRule" id="PRU10141"/>
    </source>
</evidence>
<keyword evidence="10" id="KW-1185">Reference proteome</keyword>
<dbReference type="Pfam" id="PF00069">
    <property type="entry name" value="Pkinase"/>
    <property type="match status" value="1"/>
</dbReference>
<keyword evidence="1" id="KW-0723">Serine/threonine-protein kinase</keyword>
<dbReference type="InterPro" id="IPR000719">
    <property type="entry name" value="Prot_kinase_dom"/>
</dbReference>
<evidence type="ECO:0000313" key="11">
    <source>
        <dbReference type="WBParaSite" id="sdigi.contig131.g4954.t1"/>
    </source>
</evidence>
<organism evidence="10 11">
    <name type="scientific">Setaria digitata</name>
    <dbReference type="NCBI Taxonomy" id="48799"/>
    <lineage>
        <taxon>Eukaryota</taxon>
        <taxon>Metazoa</taxon>
        <taxon>Ecdysozoa</taxon>
        <taxon>Nematoda</taxon>
        <taxon>Chromadorea</taxon>
        <taxon>Rhabditida</taxon>
        <taxon>Spirurina</taxon>
        <taxon>Spiruromorpha</taxon>
        <taxon>Filarioidea</taxon>
        <taxon>Setariidae</taxon>
        <taxon>Setaria</taxon>
    </lineage>
</organism>
<dbReference type="SUPFAM" id="SSF56112">
    <property type="entry name" value="Protein kinase-like (PK-like)"/>
    <property type="match status" value="1"/>
</dbReference>
<evidence type="ECO:0000313" key="10">
    <source>
        <dbReference type="Proteomes" id="UP000887581"/>
    </source>
</evidence>
<dbReference type="InterPro" id="IPR050235">
    <property type="entry name" value="CK1_Ser-Thr_kinase"/>
</dbReference>
<evidence type="ECO:0000256" key="4">
    <source>
        <dbReference type="ARBA" id="ARBA00022777"/>
    </source>
</evidence>
<dbReference type="FunFam" id="3.30.200.20:FF:000358">
    <property type="entry name" value="Tau tubulin kinase 2b"/>
    <property type="match status" value="1"/>
</dbReference>
<accession>A0A915PFG1</accession>
<dbReference type="GO" id="GO:0005524">
    <property type="term" value="F:ATP binding"/>
    <property type="evidence" value="ECO:0007669"/>
    <property type="project" value="UniProtKB-UniRule"/>
</dbReference>
<dbReference type="SMART" id="SM00220">
    <property type="entry name" value="S_TKc"/>
    <property type="match status" value="1"/>
</dbReference>
<name>A0A915PFG1_9BILA</name>
<evidence type="ECO:0000256" key="6">
    <source>
        <dbReference type="ARBA" id="ARBA00061588"/>
    </source>
</evidence>
<dbReference type="WBParaSite" id="sdigi.contig131.g4954.t1">
    <property type="protein sequence ID" value="sdigi.contig131.g4954.t1"/>
    <property type="gene ID" value="sdigi.contig131.g4954"/>
</dbReference>
<feature type="compositionally biased region" description="Basic and acidic residues" evidence="8">
    <location>
        <begin position="367"/>
        <end position="379"/>
    </location>
</feature>
<feature type="region of interest" description="Disordered" evidence="8">
    <location>
        <begin position="490"/>
        <end position="533"/>
    </location>
</feature>
<keyword evidence="2" id="KW-0808">Transferase</keyword>
<proteinExistence type="inferred from homology"/>
<evidence type="ECO:0000256" key="5">
    <source>
        <dbReference type="ARBA" id="ARBA00022840"/>
    </source>
</evidence>
<reference evidence="11" key="1">
    <citation type="submission" date="2022-11" db="UniProtKB">
        <authorList>
            <consortium name="WormBaseParasite"/>
        </authorList>
    </citation>
    <scope>IDENTIFICATION</scope>
</reference>
<feature type="compositionally biased region" description="Polar residues" evidence="8">
    <location>
        <begin position="507"/>
        <end position="527"/>
    </location>
</feature>